<dbReference type="GO" id="GO:0031419">
    <property type="term" value="F:cobalamin binding"/>
    <property type="evidence" value="ECO:0007669"/>
    <property type="project" value="TreeGrafter"/>
</dbReference>
<protein>
    <recommendedName>
        <fullName evidence="1">Transcobalamin-like C-terminal domain-containing protein</fullName>
    </recommendedName>
</protein>
<evidence type="ECO:0000313" key="3">
    <source>
        <dbReference type="Proteomes" id="UP000177067"/>
    </source>
</evidence>
<organism evidence="2 3">
    <name type="scientific">Candidatus Magasanikbacteria bacterium RIFCSPHIGHO2_01_FULL_33_34</name>
    <dbReference type="NCBI Taxonomy" id="1798671"/>
    <lineage>
        <taxon>Bacteria</taxon>
        <taxon>Candidatus Magasanikiibacteriota</taxon>
    </lineage>
</organism>
<comment type="caution">
    <text evidence="2">The sequence shown here is derived from an EMBL/GenBank/DDBJ whole genome shotgun (WGS) entry which is preliminary data.</text>
</comment>
<evidence type="ECO:0000313" key="2">
    <source>
        <dbReference type="EMBL" id="OGH58836.1"/>
    </source>
</evidence>
<evidence type="ECO:0000259" key="1">
    <source>
        <dbReference type="Pfam" id="PF14478"/>
    </source>
</evidence>
<dbReference type="PANTHER" id="PTHR10559:SF18">
    <property type="entry name" value="TRANSCOBALAMIN II"/>
    <property type="match status" value="1"/>
</dbReference>
<name>A0A1F6LHL6_9BACT</name>
<dbReference type="InterPro" id="IPR027954">
    <property type="entry name" value="Transcobalamin-like_C"/>
</dbReference>
<dbReference type="EMBL" id="MFPS01000008">
    <property type="protein sequence ID" value="OGH58836.1"/>
    <property type="molecule type" value="Genomic_DNA"/>
</dbReference>
<sequence length="183" mass="21254">MIILIFITIFGITYLQLTSNKEIFIENKKPTTNNPIINNEKIEDEVEKIKFENSEIIEDINNIVTTTDKTTFNETTTDKITIEYPIKFTLNIDNNTYVSSAQENTSLYHAMEKLSKNNLITFEAIDYSNIGYFITKLNGIENDNRAGKYWVYYINGESAKIGISNYIINNNDLIEWKYEKSNL</sequence>
<accession>A0A1F6LHL6</accession>
<dbReference type="GO" id="GO:0005615">
    <property type="term" value="C:extracellular space"/>
    <property type="evidence" value="ECO:0007669"/>
    <property type="project" value="TreeGrafter"/>
</dbReference>
<dbReference type="Proteomes" id="UP000177067">
    <property type="component" value="Unassembled WGS sequence"/>
</dbReference>
<gene>
    <name evidence="2" type="ORF">A2725_03740</name>
</gene>
<feature type="domain" description="Transcobalamin-like C-terminal" evidence="1">
    <location>
        <begin position="107"/>
        <end position="180"/>
    </location>
</feature>
<dbReference type="Gene3D" id="2.170.130.30">
    <property type="match status" value="1"/>
</dbReference>
<dbReference type="InterPro" id="IPR051588">
    <property type="entry name" value="Cobalamin_Transport"/>
</dbReference>
<reference evidence="2 3" key="1">
    <citation type="journal article" date="2016" name="Nat. Commun.">
        <title>Thousands of microbial genomes shed light on interconnected biogeochemical processes in an aquifer system.</title>
        <authorList>
            <person name="Anantharaman K."/>
            <person name="Brown C.T."/>
            <person name="Hug L.A."/>
            <person name="Sharon I."/>
            <person name="Castelle C.J."/>
            <person name="Probst A.J."/>
            <person name="Thomas B.C."/>
            <person name="Singh A."/>
            <person name="Wilkins M.J."/>
            <person name="Karaoz U."/>
            <person name="Brodie E.L."/>
            <person name="Williams K.H."/>
            <person name="Hubbard S.S."/>
            <person name="Banfield J.F."/>
        </authorList>
    </citation>
    <scope>NUCLEOTIDE SEQUENCE [LARGE SCALE GENOMIC DNA]</scope>
</reference>
<dbReference type="GO" id="GO:0015889">
    <property type="term" value="P:cobalamin transport"/>
    <property type="evidence" value="ECO:0007669"/>
    <property type="project" value="TreeGrafter"/>
</dbReference>
<dbReference type="PANTHER" id="PTHR10559">
    <property type="entry name" value="TRANSCOBALAMIN-1/GASTRIC INTRINSIC FACTOR"/>
    <property type="match status" value="1"/>
</dbReference>
<dbReference type="AlphaFoldDB" id="A0A1F6LHL6"/>
<dbReference type="Pfam" id="PF14478">
    <property type="entry name" value="DUF4430"/>
    <property type="match status" value="1"/>
</dbReference>
<proteinExistence type="predicted"/>